<comment type="caution">
    <text evidence="2">The sequence shown here is derived from an EMBL/GenBank/DDBJ whole genome shotgun (WGS) entry which is preliminary data.</text>
</comment>
<dbReference type="Proteomes" id="UP000298133">
    <property type="component" value="Unassembled WGS sequence"/>
</dbReference>
<dbReference type="NCBIfam" id="TIGR03907">
    <property type="entry name" value="QH_beta"/>
    <property type="match status" value="1"/>
</dbReference>
<evidence type="ECO:0000256" key="1">
    <source>
        <dbReference type="SAM" id="SignalP"/>
    </source>
</evidence>
<proteinExistence type="predicted"/>
<accession>A0A4Y8UK34</accession>
<evidence type="ECO:0000313" key="2">
    <source>
        <dbReference type="EMBL" id="TFH68581.1"/>
    </source>
</evidence>
<feature type="chain" id="PRO_5021390182" evidence="1">
    <location>
        <begin position="33"/>
        <end position="378"/>
    </location>
</feature>
<dbReference type="Gene3D" id="2.130.10.10">
    <property type="entry name" value="YVTN repeat-like/Quinoprotein amine dehydrogenase"/>
    <property type="match status" value="1"/>
</dbReference>
<gene>
    <name evidence="2" type="primary">peaD</name>
    <name evidence="2" type="ORF">E3W66_01060</name>
</gene>
<dbReference type="InterPro" id="IPR015943">
    <property type="entry name" value="WD40/YVTN_repeat-like_dom_sf"/>
</dbReference>
<dbReference type="OrthoDB" id="5345984at2"/>
<protein>
    <submittedName>
        <fullName evidence="2">Quinohemoprotein amine dehydrogenase subunit beta</fullName>
    </submittedName>
</protein>
<name>A0A4Y8UK34_9GAMM</name>
<reference evidence="2 3" key="1">
    <citation type="submission" date="2019-03" db="EMBL/GenBank/DDBJ databases">
        <title>Draft genome of Gammaproteobacteria bacterium LSUCC0057, a member of the SAR92 clade.</title>
        <authorList>
            <person name="Lanclos V.C."/>
            <person name="Doiron C."/>
            <person name="Henson M.W."/>
            <person name="Thrash J.C."/>
        </authorList>
    </citation>
    <scope>NUCLEOTIDE SEQUENCE [LARGE SCALE GENOMIC DNA]</scope>
    <source>
        <strain evidence="2 3">LSUCC0057</strain>
    </source>
</reference>
<evidence type="ECO:0000313" key="3">
    <source>
        <dbReference type="Proteomes" id="UP000298133"/>
    </source>
</evidence>
<dbReference type="AlphaFoldDB" id="A0A4Y8UK34"/>
<organism evidence="2 3">
    <name type="scientific">Gammaproteobacteria bacterium LSUCC0057</name>
    <dbReference type="NCBI Taxonomy" id="2559237"/>
    <lineage>
        <taxon>Bacteria</taxon>
        <taxon>Pseudomonadati</taxon>
        <taxon>Pseudomonadota</taxon>
        <taxon>Gammaproteobacteria</taxon>
        <taxon>Cellvibrionales</taxon>
        <taxon>Porticoccaceae</taxon>
        <taxon>SAR92 clade</taxon>
    </lineage>
</organism>
<keyword evidence="1" id="KW-0732">Signal</keyword>
<dbReference type="InterPro" id="IPR023879">
    <property type="entry name" value="QH-AmDH_bsu"/>
</dbReference>
<dbReference type="SUPFAM" id="SSF50969">
    <property type="entry name" value="YVTN repeat-like/Quinoprotein amine dehydrogenase"/>
    <property type="match status" value="1"/>
</dbReference>
<dbReference type="EMBL" id="SPIA01000001">
    <property type="protein sequence ID" value="TFH68581.1"/>
    <property type="molecule type" value="Genomic_DNA"/>
</dbReference>
<feature type="signal peptide" evidence="1">
    <location>
        <begin position="1"/>
        <end position="32"/>
    </location>
</feature>
<dbReference type="InterPro" id="IPR011044">
    <property type="entry name" value="Quino_amine_DH_bsu"/>
</dbReference>
<sequence length="378" mass="41065">MTPTLVARLPAAVAITALSVLLSGCGPSQPQATSKDYMVVVSRPNHLNIIDAETLEPVNRCDLPAHPAPGTVVMSPDGQIAYTLIGSFGEVYGLDIESCEVVFSANQSQGNERVRSFGSIAISPDGSEIYLHQNPTLIMSDHYQAQPTRMAVFNVNDGLDAKAVRTFPAPRQVTIMKTGDDGTLYLGGPDVYAMDVSTGETRVAIASRSLSNPQYSPRDVLTVWPIGDTSNEFIRMFSVARFNGEPGDMAEASYHWGYERIDLTSGEVSDPIFGPLEVVLFSGQTRPGHPDQMWAVLSHLKQFDVPSQTEVRSLTLDHTYYCINFSTDGNTIYLSGALDDIVAYDADTLEKLGNITLGGDMSMSTPRVIHRPVITSRL</sequence>
<keyword evidence="3" id="KW-1185">Reference proteome</keyword>